<dbReference type="EMBL" id="OMOR01000001">
    <property type="protein sequence ID" value="SPH21012.1"/>
    <property type="molecule type" value="Genomic_DNA"/>
</dbReference>
<keyword evidence="3" id="KW-1185">Reference proteome</keyword>
<dbReference type="Gene3D" id="3.40.50.300">
    <property type="entry name" value="P-loop containing nucleotide triphosphate hydrolases"/>
    <property type="match status" value="1"/>
</dbReference>
<gene>
    <name evidence="2" type="ORF">ASD8599_01753</name>
</gene>
<evidence type="ECO:0000313" key="3">
    <source>
        <dbReference type="Proteomes" id="UP000244880"/>
    </source>
</evidence>
<dbReference type="RefSeq" id="WP_108828142.1">
    <property type="nucleotide sequence ID" value="NZ_OMOR01000001.1"/>
</dbReference>
<evidence type="ECO:0000313" key="2">
    <source>
        <dbReference type="EMBL" id="SPH21012.1"/>
    </source>
</evidence>
<accession>A0A2R8BDB8</accession>
<dbReference type="InterPro" id="IPR027417">
    <property type="entry name" value="P-loop_NTPase"/>
</dbReference>
<dbReference type="InterPro" id="IPR049945">
    <property type="entry name" value="AAA_22"/>
</dbReference>
<reference evidence="2 3" key="1">
    <citation type="submission" date="2018-03" db="EMBL/GenBank/DDBJ databases">
        <authorList>
            <person name="Keele B.F."/>
        </authorList>
    </citation>
    <scope>NUCLEOTIDE SEQUENCE [LARGE SCALE GENOMIC DNA]</scope>
    <source>
        <strain evidence="2 3">CECT 8599</strain>
    </source>
</reference>
<proteinExistence type="predicted"/>
<dbReference type="Pfam" id="PF13401">
    <property type="entry name" value="AAA_22"/>
    <property type="match status" value="1"/>
</dbReference>
<feature type="domain" description="ORC1/DEAH AAA+ ATPase" evidence="1">
    <location>
        <begin position="36"/>
        <end position="151"/>
    </location>
</feature>
<sequence>MTQTMKLGNRVRPLRNVAEFNLLINRLENRPPNLPGMGVFYGPTGYGKTFAAIHAALTLDIIHVSVQDTWTRKTLLKAICQELGVMVTPRLTIPDLQQEVNTHLSTSGRTLVIDEADYAVDRGMIQMIRDFHDGSSMPVVLIGMEDLPQKLRKWELVDGRILDWKAAQPSDLEDAKELAKVYAPKVQIDDALLQHIVDINVGRTRRISVDLSFVEETAVLQGAPSMTLDAWGDAPFLRGEAPLPRKGL</sequence>
<dbReference type="Proteomes" id="UP000244880">
    <property type="component" value="Unassembled WGS sequence"/>
</dbReference>
<organism evidence="2 3">
    <name type="scientific">Ascidiaceihabitans donghaensis</name>
    <dbReference type="NCBI Taxonomy" id="1510460"/>
    <lineage>
        <taxon>Bacteria</taxon>
        <taxon>Pseudomonadati</taxon>
        <taxon>Pseudomonadota</taxon>
        <taxon>Alphaproteobacteria</taxon>
        <taxon>Rhodobacterales</taxon>
        <taxon>Paracoccaceae</taxon>
        <taxon>Ascidiaceihabitans</taxon>
    </lineage>
</organism>
<dbReference type="SUPFAM" id="SSF52540">
    <property type="entry name" value="P-loop containing nucleoside triphosphate hydrolases"/>
    <property type="match status" value="1"/>
</dbReference>
<dbReference type="OrthoDB" id="9797061at2"/>
<protein>
    <recommendedName>
        <fullName evidence="1">ORC1/DEAH AAA+ ATPase domain-containing protein</fullName>
    </recommendedName>
</protein>
<evidence type="ECO:0000259" key="1">
    <source>
        <dbReference type="Pfam" id="PF13401"/>
    </source>
</evidence>
<name>A0A2R8BDB8_9RHOB</name>
<dbReference type="AlphaFoldDB" id="A0A2R8BDB8"/>
<dbReference type="GO" id="GO:0016887">
    <property type="term" value="F:ATP hydrolysis activity"/>
    <property type="evidence" value="ECO:0007669"/>
    <property type="project" value="InterPro"/>
</dbReference>